<dbReference type="Gene3D" id="3.80.30.20">
    <property type="entry name" value="tm_1862 like domain"/>
    <property type="match status" value="1"/>
</dbReference>
<dbReference type="PANTHER" id="PTHR42731:SF1">
    <property type="entry name" value="RADICAL SAM DOMAIN PROTEIN"/>
    <property type="match status" value="1"/>
</dbReference>
<dbReference type="InterPro" id="IPR023404">
    <property type="entry name" value="rSAM_horseshoe"/>
</dbReference>
<dbReference type="SMART" id="SM00729">
    <property type="entry name" value="Elp3"/>
    <property type="match status" value="1"/>
</dbReference>
<dbReference type="PROSITE" id="PS51918">
    <property type="entry name" value="RADICAL_SAM"/>
    <property type="match status" value="1"/>
</dbReference>
<dbReference type="PROSITE" id="PS51332">
    <property type="entry name" value="B12_BINDING"/>
    <property type="match status" value="1"/>
</dbReference>
<dbReference type="InterPro" id="IPR006638">
    <property type="entry name" value="Elp3/MiaA/NifB-like_rSAM"/>
</dbReference>
<comment type="caution">
    <text evidence="3">The sequence shown here is derived from an EMBL/GenBank/DDBJ whole genome shotgun (WGS) entry which is preliminary data.</text>
</comment>
<feature type="domain" description="Radical SAM core" evidence="2">
    <location>
        <begin position="262"/>
        <end position="497"/>
    </location>
</feature>
<dbReference type="Proteomes" id="UP000598633">
    <property type="component" value="Unassembled WGS sequence"/>
</dbReference>
<reference evidence="3 4" key="1">
    <citation type="submission" date="2020-08" db="EMBL/GenBank/DDBJ databases">
        <title>Acidobacteriota in marine sediments use diverse sulfur dissimilation pathways.</title>
        <authorList>
            <person name="Wasmund K."/>
        </authorList>
    </citation>
    <scope>NUCLEOTIDE SEQUENCE [LARGE SCALE GENOMIC DNA]</scope>
    <source>
        <strain evidence="3">MAG AM3-A</strain>
    </source>
</reference>
<sequence length="870" mass="97325">MMNQYSPDEIRTALEEILPGVQKPTRYLGIERNLVRKPWDGADVRVALAFPDAYEIGMSHQGTRILYHLVNRRDDALAERTFAPMPDMAEALRGAGLPLFTLETYRAVAEFDIIGISLQSELNYINIPYLLDLAGIARRAAKRGQDEPIVIGGGPCTANPEPVADFFDAILIGDGEAALDEILDTVRDGRREKATREQILTRLAAVPGVYVPTLYRWHDAAGDQKARWETVHDGVPFPVQRVWVDRLDSNDQPESVIVPYADVIQDRLGMEIMRGCTQGCRFCQAGYWYRPVREHDPKVVLDRMQRQVAETGFEEVGLLSLSTADYSQVEPLVYNLAECLQDQRVSISLPSLRADAFSVGLAEAVSRVRKSGFTFAPETGSDRLRRVINKTFTNAEMVRAAEAAFSKGWELIKVYAMIGLPTETDEDLEELARLAEDILAAGRRATGGRKIQIKVSAGCFIPKAWTPFQWQPYAGVNELRRRIGWLKQRFRRIRGARLTWSDPEEAALESLLSRGNRGLGAAIERAHDLGAVFDGWTDYINLDAWRRALDDIGIDVDHELGERALSDTLPWDVIDAGVRKGFLKGEWRRAVREAETEDCKWGHCYRCGIPGDGDDIQLASSTLPVLGEALPEAEQPRAAAYHLRPEPRTPPAVSARPQQPVHRRYRFVFSKIGDARWLSHRQLMDALERMVRAAGLPVRYTEGFNPHIRLSMGPALPVGYEGRAETFDVDCTAPLRKQHLERANALLPDGVEILDARPLLPGAPKLGRLVAAARYRIAGVEPWPETETHLSEEIRAGIRRWQHLDDGALLVELNARQEDGPQLSVKKLLLAIGIAEDRIPRVPVTREMLVLEARQKSRGSAEESSEALVS</sequence>
<evidence type="ECO:0000313" key="4">
    <source>
        <dbReference type="Proteomes" id="UP000598633"/>
    </source>
</evidence>
<evidence type="ECO:0000313" key="3">
    <source>
        <dbReference type="EMBL" id="MBD3870517.1"/>
    </source>
</evidence>
<dbReference type="InterPro" id="IPR045784">
    <property type="entry name" value="Radical_SAM_N2"/>
</dbReference>
<dbReference type="GO" id="GO:0003824">
    <property type="term" value="F:catalytic activity"/>
    <property type="evidence" value="ECO:0007669"/>
    <property type="project" value="InterPro"/>
</dbReference>
<dbReference type="SFLD" id="SFLDS00029">
    <property type="entry name" value="Radical_SAM"/>
    <property type="match status" value="1"/>
</dbReference>
<gene>
    <name evidence="3" type="ORF">IFJ97_04070</name>
</gene>
<dbReference type="CDD" id="cd01335">
    <property type="entry name" value="Radical_SAM"/>
    <property type="match status" value="1"/>
</dbReference>
<dbReference type="InterPro" id="IPR023862">
    <property type="entry name" value="CHP03960_rSAM"/>
</dbReference>
<evidence type="ECO:0000259" key="2">
    <source>
        <dbReference type="PROSITE" id="PS51918"/>
    </source>
</evidence>
<name>A0A8J6Y5C7_9BACT</name>
<organism evidence="3 4">
    <name type="scientific">Candidatus Sulfomarinibacter kjeldsenii</name>
    <dbReference type="NCBI Taxonomy" id="2885994"/>
    <lineage>
        <taxon>Bacteria</taxon>
        <taxon>Pseudomonadati</taxon>
        <taxon>Acidobacteriota</taxon>
        <taxon>Thermoanaerobaculia</taxon>
        <taxon>Thermoanaerobaculales</taxon>
        <taxon>Candidatus Sulfomarinibacteraceae</taxon>
        <taxon>Candidatus Sulfomarinibacter</taxon>
    </lineage>
</organism>
<dbReference type="SUPFAM" id="SSF102114">
    <property type="entry name" value="Radical SAM enzymes"/>
    <property type="match status" value="1"/>
</dbReference>
<dbReference type="GO" id="GO:0051536">
    <property type="term" value="F:iron-sulfur cluster binding"/>
    <property type="evidence" value="ECO:0007669"/>
    <property type="project" value="InterPro"/>
</dbReference>
<dbReference type="InterPro" id="IPR018768">
    <property type="entry name" value="DUF2344"/>
</dbReference>
<protein>
    <submittedName>
        <fullName evidence="3">TIGR03960 family B12-binding radical SAM protein</fullName>
    </submittedName>
</protein>
<dbReference type="AlphaFoldDB" id="A0A8J6Y5C7"/>
<dbReference type="Gene3D" id="3.40.50.280">
    <property type="entry name" value="Cobalamin-binding domain"/>
    <property type="match status" value="1"/>
</dbReference>
<proteinExistence type="predicted"/>
<dbReference type="GO" id="GO:0031419">
    <property type="term" value="F:cobalamin binding"/>
    <property type="evidence" value="ECO:0007669"/>
    <property type="project" value="InterPro"/>
</dbReference>
<dbReference type="InterPro" id="IPR007197">
    <property type="entry name" value="rSAM"/>
</dbReference>
<dbReference type="GO" id="GO:0046872">
    <property type="term" value="F:metal ion binding"/>
    <property type="evidence" value="ECO:0007669"/>
    <property type="project" value="InterPro"/>
</dbReference>
<dbReference type="Pfam" id="PF10105">
    <property type="entry name" value="DUF2344"/>
    <property type="match status" value="1"/>
</dbReference>
<accession>A0A8J6Y5C7</accession>
<dbReference type="InterPro" id="IPR058240">
    <property type="entry name" value="rSAM_sf"/>
</dbReference>
<dbReference type="SFLD" id="SFLDG01082">
    <property type="entry name" value="B12-binding_domain_containing"/>
    <property type="match status" value="1"/>
</dbReference>
<dbReference type="Pfam" id="PF19864">
    <property type="entry name" value="Radical_SAM_N2"/>
    <property type="match status" value="1"/>
</dbReference>
<dbReference type="Pfam" id="PF04055">
    <property type="entry name" value="Radical_SAM"/>
    <property type="match status" value="1"/>
</dbReference>
<dbReference type="NCBIfam" id="TIGR03960">
    <property type="entry name" value="rSAM_fuse_unch"/>
    <property type="match status" value="1"/>
</dbReference>
<evidence type="ECO:0000259" key="1">
    <source>
        <dbReference type="PROSITE" id="PS51332"/>
    </source>
</evidence>
<feature type="domain" description="B12-binding" evidence="1">
    <location>
        <begin position="112"/>
        <end position="193"/>
    </location>
</feature>
<dbReference type="PANTHER" id="PTHR42731">
    <property type="entry name" value="SLL1084 PROTEIN"/>
    <property type="match status" value="1"/>
</dbReference>
<dbReference type="EMBL" id="JACXWA010000065">
    <property type="protein sequence ID" value="MBD3870517.1"/>
    <property type="molecule type" value="Genomic_DNA"/>
</dbReference>
<dbReference type="InterPro" id="IPR006158">
    <property type="entry name" value="Cobalamin-bd"/>
</dbReference>
<dbReference type="NCBIfam" id="TIGR03936">
    <property type="entry name" value="sam_1_link_chp"/>
    <property type="match status" value="1"/>
</dbReference>